<dbReference type="Gene3D" id="3.40.50.620">
    <property type="entry name" value="HUPs"/>
    <property type="match status" value="1"/>
</dbReference>
<dbReference type="InterPro" id="IPR005101">
    <property type="entry name" value="Cryptochr/Photolyase_FAD-bd"/>
</dbReference>
<dbReference type="GO" id="GO:0003913">
    <property type="term" value="F:DNA photolyase activity"/>
    <property type="evidence" value="ECO:0007669"/>
    <property type="project" value="InterPro"/>
</dbReference>
<feature type="binding site" evidence="6">
    <location>
        <begin position="371"/>
        <end position="373"/>
    </location>
    <ligand>
        <name>FAD</name>
        <dbReference type="ChEBI" id="CHEBI:57692"/>
    </ligand>
</feature>
<evidence type="ECO:0000256" key="3">
    <source>
        <dbReference type="ARBA" id="ARBA00022630"/>
    </source>
</evidence>
<keyword evidence="4 6" id="KW-0274">FAD</keyword>
<dbReference type="PANTHER" id="PTHR11455">
    <property type="entry name" value="CRYPTOCHROME"/>
    <property type="match status" value="1"/>
</dbReference>
<dbReference type="GO" id="GO:0071949">
    <property type="term" value="F:FAD binding"/>
    <property type="evidence" value="ECO:0007669"/>
    <property type="project" value="TreeGrafter"/>
</dbReference>
<keyword evidence="3 6" id="KW-0285">Flavoprotein</keyword>
<dbReference type="InterPro" id="IPR036155">
    <property type="entry name" value="Crypto/Photolyase_N_sf"/>
</dbReference>
<dbReference type="InterPro" id="IPR006050">
    <property type="entry name" value="DNA_photolyase_N"/>
</dbReference>
<feature type="binding site" evidence="6">
    <location>
        <position position="221"/>
    </location>
    <ligand>
        <name>FAD</name>
        <dbReference type="ChEBI" id="CHEBI:57692"/>
    </ligand>
</feature>
<name>A0AAP8SN32_9GAMM</name>
<evidence type="ECO:0000256" key="1">
    <source>
        <dbReference type="ARBA" id="ARBA00005862"/>
    </source>
</evidence>
<comment type="cofactor">
    <cofactor evidence="6 7">
        <name>FAD</name>
        <dbReference type="ChEBI" id="CHEBI:57692"/>
    </cofactor>
    <text evidence="6 7">Binds 1 FAD per subunit.</text>
</comment>
<evidence type="ECO:0000256" key="6">
    <source>
        <dbReference type="PIRSR" id="PIRSR602081-1"/>
    </source>
</evidence>
<gene>
    <name evidence="9" type="ORF">C0029_07220</name>
</gene>
<dbReference type="SUPFAM" id="SSF52425">
    <property type="entry name" value="Cryptochrome/photolyase, N-terminal domain"/>
    <property type="match status" value="1"/>
</dbReference>
<dbReference type="GO" id="GO:0003677">
    <property type="term" value="F:DNA binding"/>
    <property type="evidence" value="ECO:0007669"/>
    <property type="project" value="TreeGrafter"/>
</dbReference>
<evidence type="ECO:0000313" key="10">
    <source>
        <dbReference type="Proteomes" id="UP000235162"/>
    </source>
</evidence>
<dbReference type="RefSeq" id="WP_102106219.1">
    <property type="nucleotide sequence ID" value="NZ_BMYL01000002.1"/>
</dbReference>
<dbReference type="InterPro" id="IPR014729">
    <property type="entry name" value="Rossmann-like_a/b/a_fold"/>
</dbReference>
<comment type="caution">
    <text evidence="9">The sequence shown here is derived from an EMBL/GenBank/DDBJ whole genome shotgun (WGS) entry which is preliminary data.</text>
</comment>
<dbReference type="PROSITE" id="PS51645">
    <property type="entry name" value="PHR_CRY_ALPHA_BETA"/>
    <property type="match status" value="1"/>
</dbReference>
<dbReference type="AlphaFoldDB" id="A0AAP8SN32"/>
<feature type="domain" description="Photolyase/cryptochrome alpha/beta" evidence="8">
    <location>
        <begin position="7"/>
        <end position="134"/>
    </location>
</feature>
<dbReference type="InterPro" id="IPR014133">
    <property type="entry name" value="Cry_DASH"/>
</dbReference>
<evidence type="ECO:0000259" key="8">
    <source>
        <dbReference type="PROSITE" id="PS51645"/>
    </source>
</evidence>
<dbReference type="Gene3D" id="1.25.40.80">
    <property type="match status" value="1"/>
</dbReference>
<dbReference type="GO" id="GO:0000719">
    <property type="term" value="P:photoreactive repair"/>
    <property type="evidence" value="ECO:0007669"/>
    <property type="project" value="TreeGrafter"/>
</dbReference>
<dbReference type="Pfam" id="PF00875">
    <property type="entry name" value="DNA_photolyase"/>
    <property type="match status" value="1"/>
</dbReference>
<protein>
    <recommendedName>
        <fullName evidence="2 7">Cryptochrome DASH</fullName>
    </recommendedName>
</protein>
<evidence type="ECO:0000256" key="2">
    <source>
        <dbReference type="ARBA" id="ARBA00017881"/>
    </source>
</evidence>
<organism evidence="9 10">
    <name type="scientific">Halioglobus japonicus</name>
    <dbReference type="NCBI Taxonomy" id="930805"/>
    <lineage>
        <taxon>Bacteria</taxon>
        <taxon>Pseudomonadati</taxon>
        <taxon>Pseudomonadota</taxon>
        <taxon>Gammaproteobacteria</taxon>
        <taxon>Cellvibrionales</taxon>
        <taxon>Halieaceae</taxon>
        <taxon>Halioglobus</taxon>
    </lineage>
</organism>
<dbReference type="PRINTS" id="PR00147">
    <property type="entry name" value="DNAPHOTLYASE"/>
</dbReference>
<feature type="binding site" evidence="6">
    <location>
        <begin position="234"/>
        <end position="238"/>
    </location>
    <ligand>
        <name>FAD</name>
        <dbReference type="ChEBI" id="CHEBI:57692"/>
    </ligand>
</feature>
<dbReference type="Pfam" id="PF03441">
    <property type="entry name" value="FAD_binding_7"/>
    <property type="match status" value="1"/>
</dbReference>
<dbReference type="Proteomes" id="UP000235162">
    <property type="component" value="Unassembled WGS sequence"/>
</dbReference>
<evidence type="ECO:0000256" key="4">
    <source>
        <dbReference type="ARBA" id="ARBA00022827"/>
    </source>
</evidence>
<dbReference type="PANTHER" id="PTHR11455:SF22">
    <property type="entry name" value="CRYPTOCHROME DASH"/>
    <property type="match status" value="1"/>
</dbReference>
<accession>A0AAP8SN32</accession>
<keyword evidence="5 7" id="KW-0157">Chromophore</keyword>
<dbReference type="SUPFAM" id="SSF48173">
    <property type="entry name" value="Cryptochrome/photolyase FAD-binding domain"/>
    <property type="match status" value="1"/>
</dbReference>
<comment type="similarity">
    <text evidence="1 7">Belongs to the DNA photolyase class-1 family.</text>
</comment>
<sequence length="450" mass="51296">MATDIERTEMFVFRRDLRVQDNAALFAHEKAQRLLCVYVEEPSQPWFQVRGVGEQRSRFLRESLCSLQAELRSVGQDLLYVKGYVHQVIPRLAARFNVARINIASVPGVHEQASVERLTHSLSVPLNVLPGNQLFPPSSLDAWMPSLPPHFTPFCKALMKRRIESPLEVASLPPPPVGLDAYKIPAPTTRAHPAFAFKGGEQAARVRLETWMFRERSVDHYLESRNDLEGLFSSSNLSPWLANGSLSVRSVAKSLFEYEREYGKSRSSEHLLKELLWREFFQWRALRDPASLFHRGGARRRLTLCTFEPRSYARWCAGSTDVPLVNALMHQLVETGWMSNRGRQIAASYLINEMGMDWRYGAAFFEKHLIDYDVASNYGNWQYIAGVGADPRGGRHFNQEKQAALYDKDGTFTARWRGHCQPQPEYVNDAADWPMSIPENHAAESAVVDE</sequence>
<evidence type="ECO:0000256" key="5">
    <source>
        <dbReference type="ARBA" id="ARBA00022991"/>
    </source>
</evidence>
<dbReference type="NCBIfam" id="TIGR02765">
    <property type="entry name" value="crypto_DASH"/>
    <property type="match status" value="1"/>
</dbReference>
<dbReference type="InterPro" id="IPR036134">
    <property type="entry name" value="Crypto/Photolyase_FAD-like_sf"/>
</dbReference>
<comment type="function">
    <text evidence="7">May have a photoreceptor function.</text>
</comment>
<evidence type="ECO:0000313" key="9">
    <source>
        <dbReference type="EMBL" id="PLW86220.1"/>
    </source>
</evidence>
<dbReference type="EMBL" id="PKUR01000002">
    <property type="protein sequence ID" value="PLW86220.1"/>
    <property type="molecule type" value="Genomic_DNA"/>
</dbReference>
<comment type="cofactor">
    <cofactor evidence="7">
        <name>(6R)-5,10-methylene-5,6,7,8-tetrahydrofolate</name>
        <dbReference type="ChEBI" id="CHEBI:15636"/>
    </cofactor>
    <text evidence="7">Binds 1 5,10-methenyltetrahydrofolate (MTHF) per subunit.</text>
</comment>
<keyword evidence="10" id="KW-1185">Reference proteome</keyword>
<proteinExistence type="inferred from homology"/>
<dbReference type="Gene3D" id="1.10.579.10">
    <property type="entry name" value="DNA Cyclobutane Dipyrimidine Photolyase, subunit A, domain 3"/>
    <property type="match status" value="1"/>
</dbReference>
<dbReference type="InterPro" id="IPR002081">
    <property type="entry name" value="Cryptochrome/DNA_photolyase_1"/>
</dbReference>
<reference evidence="9 10" key="1">
    <citation type="submission" date="2018-01" db="EMBL/GenBank/DDBJ databases">
        <title>The draft genome sequence of Halioglobus japonicus S1-36.</title>
        <authorList>
            <person name="Du Z.-J."/>
            <person name="Shi M.-J."/>
        </authorList>
    </citation>
    <scope>NUCLEOTIDE SEQUENCE [LARGE SCALE GENOMIC DNA]</scope>
    <source>
        <strain evidence="9 10">S1-36</strain>
    </source>
</reference>
<evidence type="ECO:0000256" key="7">
    <source>
        <dbReference type="RuleBase" id="RU367151"/>
    </source>
</evidence>